<dbReference type="OMA" id="ATHACNC"/>
<evidence type="ECO:0000256" key="4">
    <source>
        <dbReference type="PROSITE-ProRule" id="PRU00325"/>
    </source>
</evidence>
<sequence length="212" mass="24581">MTRVYMKQKEVEEKWSGNICPKIKQKLEKTAELANTCYTLPAGKGIFQVTDRDHQFIVDINVKCCDCRRWQLTGIPCSHAISCFRNERIQPEDMVSPCYSLESFRAAYKYNIVPSRDQSKWEKMNGVNVQPPKYEKKVGRPKKTRRKQSIELEGGTKLSKHGVVIHCSYCDGAGHNRNNCELLGTTKKMRPKRKRSVQVMQDDKDVYMNEKN</sequence>
<dbReference type="PANTHER" id="PTHR31973">
    <property type="entry name" value="POLYPROTEIN, PUTATIVE-RELATED"/>
    <property type="match status" value="1"/>
</dbReference>
<dbReference type="PaxDb" id="39947-A0A0N7KR00"/>
<reference evidence="6 7" key="2">
    <citation type="journal article" date="2013" name="Plant Cell Physiol.">
        <title>Rice Annotation Project Database (RAP-DB): an integrative and interactive database for rice genomics.</title>
        <authorList>
            <person name="Sakai H."/>
            <person name="Lee S.S."/>
            <person name="Tanaka T."/>
            <person name="Numa H."/>
            <person name="Kim J."/>
            <person name="Kawahara Y."/>
            <person name="Wakimoto H."/>
            <person name="Yang C.C."/>
            <person name="Iwamoto M."/>
            <person name="Abe T."/>
            <person name="Yamada Y."/>
            <person name="Muto A."/>
            <person name="Inokuchi H."/>
            <person name="Ikemura T."/>
            <person name="Matsumoto T."/>
            <person name="Sasaki T."/>
            <person name="Itoh T."/>
        </authorList>
    </citation>
    <scope>NUCLEOTIDE SEQUENCE [LARGE SCALE GENOMIC DNA]</scope>
    <source>
        <strain evidence="7">cv. Nipponbare</strain>
    </source>
</reference>
<dbReference type="Pfam" id="PF04434">
    <property type="entry name" value="SWIM"/>
    <property type="match status" value="1"/>
</dbReference>
<dbReference type="ExpressionAtlas" id="A0A0N7KR00">
    <property type="expression patterns" value="baseline and differential"/>
</dbReference>
<dbReference type="eggNOG" id="ENOG502RRS9">
    <property type="taxonomic scope" value="Eukaryota"/>
</dbReference>
<evidence type="ECO:0000256" key="1">
    <source>
        <dbReference type="ARBA" id="ARBA00022723"/>
    </source>
</evidence>
<dbReference type="InterPro" id="IPR007527">
    <property type="entry name" value="Znf_SWIM"/>
</dbReference>
<feature type="domain" description="SWIM-type" evidence="5">
    <location>
        <begin position="56"/>
        <end position="88"/>
    </location>
</feature>
<keyword evidence="2 4" id="KW-0863">Zinc-finger</keyword>
<dbReference type="PROSITE" id="PS50966">
    <property type="entry name" value="ZF_SWIM"/>
    <property type="match status" value="1"/>
</dbReference>
<protein>
    <submittedName>
        <fullName evidence="6">Os09g0480300 protein</fullName>
    </submittedName>
</protein>
<dbReference type="Proteomes" id="UP000059680">
    <property type="component" value="Chromosome 9"/>
</dbReference>
<keyword evidence="3" id="KW-0862">Zinc</keyword>
<dbReference type="InterPro" id="IPR006564">
    <property type="entry name" value="Znf_PMZ"/>
</dbReference>
<dbReference type="PANTHER" id="PTHR31973:SF191">
    <property type="entry name" value="OS05G0489400 PROTEIN"/>
    <property type="match status" value="1"/>
</dbReference>
<organism evidence="6 7">
    <name type="scientific">Oryza sativa subsp. japonica</name>
    <name type="common">Rice</name>
    <dbReference type="NCBI Taxonomy" id="39947"/>
    <lineage>
        <taxon>Eukaryota</taxon>
        <taxon>Viridiplantae</taxon>
        <taxon>Streptophyta</taxon>
        <taxon>Embryophyta</taxon>
        <taxon>Tracheophyta</taxon>
        <taxon>Spermatophyta</taxon>
        <taxon>Magnoliopsida</taxon>
        <taxon>Liliopsida</taxon>
        <taxon>Poales</taxon>
        <taxon>Poaceae</taxon>
        <taxon>BOP clade</taxon>
        <taxon>Oryzoideae</taxon>
        <taxon>Oryzeae</taxon>
        <taxon>Oryzinae</taxon>
        <taxon>Oryza</taxon>
        <taxon>Oryza sativa</taxon>
    </lineage>
</organism>
<dbReference type="AlphaFoldDB" id="A0A0N7KR00"/>
<dbReference type="Gramene" id="Os09t0480300-01">
    <property type="protein sequence ID" value="Os09t0480300-01"/>
    <property type="gene ID" value="Os09g0480300"/>
</dbReference>
<accession>A0A0N7KR00</accession>
<dbReference type="EMBL" id="AP014965">
    <property type="protein sequence ID" value="BAT08634.1"/>
    <property type="molecule type" value="Genomic_DNA"/>
</dbReference>
<reference evidence="6 7" key="3">
    <citation type="journal article" date="2013" name="Rice">
        <title>Improvement of the Oryza sativa Nipponbare reference genome using next generation sequence and optical map data.</title>
        <authorList>
            <person name="Kawahara Y."/>
            <person name="de la Bastide M."/>
            <person name="Hamilton J.P."/>
            <person name="Kanamori H."/>
            <person name="McCombie W.R."/>
            <person name="Ouyang S."/>
            <person name="Schwartz D.C."/>
            <person name="Tanaka T."/>
            <person name="Wu J."/>
            <person name="Zhou S."/>
            <person name="Childs K.L."/>
            <person name="Davidson R.M."/>
            <person name="Lin H."/>
            <person name="Quesada-Ocampo L."/>
            <person name="Vaillancourt B."/>
            <person name="Sakai H."/>
            <person name="Lee S.S."/>
            <person name="Kim J."/>
            <person name="Numa H."/>
            <person name="Itoh T."/>
            <person name="Buell C.R."/>
            <person name="Matsumoto T."/>
        </authorList>
    </citation>
    <scope>NUCLEOTIDE SEQUENCE [LARGE SCALE GENOMIC DNA]</scope>
    <source>
        <strain evidence="7">cv. Nipponbare</strain>
    </source>
</reference>
<evidence type="ECO:0000256" key="3">
    <source>
        <dbReference type="ARBA" id="ARBA00022833"/>
    </source>
</evidence>
<reference evidence="7" key="1">
    <citation type="journal article" date="2005" name="Nature">
        <title>The map-based sequence of the rice genome.</title>
        <authorList>
            <consortium name="International rice genome sequencing project (IRGSP)"/>
            <person name="Matsumoto T."/>
            <person name="Wu J."/>
            <person name="Kanamori H."/>
            <person name="Katayose Y."/>
            <person name="Fujisawa M."/>
            <person name="Namiki N."/>
            <person name="Mizuno H."/>
            <person name="Yamamoto K."/>
            <person name="Antonio B.A."/>
            <person name="Baba T."/>
            <person name="Sakata K."/>
            <person name="Nagamura Y."/>
            <person name="Aoki H."/>
            <person name="Arikawa K."/>
            <person name="Arita K."/>
            <person name="Bito T."/>
            <person name="Chiden Y."/>
            <person name="Fujitsuka N."/>
            <person name="Fukunaka R."/>
            <person name="Hamada M."/>
            <person name="Harada C."/>
            <person name="Hayashi A."/>
            <person name="Hijishita S."/>
            <person name="Honda M."/>
            <person name="Hosokawa S."/>
            <person name="Ichikawa Y."/>
            <person name="Idonuma A."/>
            <person name="Iijima M."/>
            <person name="Ikeda M."/>
            <person name="Ikeno M."/>
            <person name="Ito K."/>
            <person name="Ito S."/>
            <person name="Ito T."/>
            <person name="Ito Y."/>
            <person name="Ito Y."/>
            <person name="Iwabuchi A."/>
            <person name="Kamiya K."/>
            <person name="Karasawa W."/>
            <person name="Kurita K."/>
            <person name="Katagiri S."/>
            <person name="Kikuta A."/>
            <person name="Kobayashi H."/>
            <person name="Kobayashi N."/>
            <person name="Machita K."/>
            <person name="Maehara T."/>
            <person name="Masukawa M."/>
            <person name="Mizubayashi T."/>
            <person name="Mukai Y."/>
            <person name="Nagasaki H."/>
            <person name="Nagata Y."/>
            <person name="Naito S."/>
            <person name="Nakashima M."/>
            <person name="Nakama Y."/>
            <person name="Nakamichi Y."/>
            <person name="Nakamura M."/>
            <person name="Meguro A."/>
            <person name="Negishi M."/>
            <person name="Ohta I."/>
            <person name="Ohta T."/>
            <person name="Okamoto M."/>
            <person name="Ono N."/>
            <person name="Saji S."/>
            <person name="Sakaguchi M."/>
            <person name="Sakai K."/>
            <person name="Shibata M."/>
            <person name="Shimokawa T."/>
            <person name="Song J."/>
            <person name="Takazaki Y."/>
            <person name="Terasawa K."/>
            <person name="Tsugane M."/>
            <person name="Tsuji K."/>
            <person name="Ueda S."/>
            <person name="Waki K."/>
            <person name="Yamagata H."/>
            <person name="Yamamoto M."/>
            <person name="Yamamoto S."/>
            <person name="Yamane H."/>
            <person name="Yoshiki S."/>
            <person name="Yoshihara R."/>
            <person name="Yukawa K."/>
            <person name="Zhong H."/>
            <person name="Yano M."/>
            <person name="Yuan Q."/>
            <person name="Ouyang S."/>
            <person name="Liu J."/>
            <person name="Jones K.M."/>
            <person name="Gansberger K."/>
            <person name="Moffat K."/>
            <person name="Hill J."/>
            <person name="Bera J."/>
            <person name="Fadrosh D."/>
            <person name="Jin S."/>
            <person name="Johri S."/>
            <person name="Kim M."/>
            <person name="Overton L."/>
            <person name="Reardon M."/>
            <person name="Tsitrin T."/>
            <person name="Vuong H."/>
            <person name="Weaver B."/>
            <person name="Ciecko A."/>
            <person name="Tallon L."/>
            <person name="Jackson J."/>
            <person name="Pai G."/>
            <person name="Aken S.V."/>
            <person name="Utterback T."/>
            <person name="Reidmuller S."/>
            <person name="Feldblyum T."/>
            <person name="Hsiao J."/>
            <person name="Zismann V."/>
            <person name="Iobst S."/>
            <person name="de Vazeille A.R."/>
            <person name="Buell C.R."/>
            <person name="Ying K."/>
            <person name="Li Y."/>
            <person name="Lu T."/>
            <person name="Huang Y."/>
            <person name="Zhao Q."/>
            <person name="Feng Q."/>
            <person name="Zhang L."/>
            <person name="Zhu J."/>
            <person name="Weng Q."/>
            <person name="Mu J."/>
            <person name="Lu Y."/>
            <person name="Fan D."/>
            <person name="Liu Y."/>
            <person name="Guan J."/>
            <person name="Zhang Y."/>
            <person name="Yu S."/>
            <person name="Liu X."/>
            <person name="Zhang Y."/>
            <person name="Hong G."/>
            <person name="Han B."/>
            <person name="Choisne N."/>
            <person name="Demange N."/>
            <person name="Orjeda G."/>
            <person name="Samain S."/>
            <person name="Cattolico L."/>
            <person name="Pelletier E."/>
            <person name="Couloux A."/>
            <person name="Segurens B."/>
            <person name="Wincker P."/>
            <person name="D'Hont A."/>
            <person name="Scarpelli C."/>
            <person name="Weissenbach J."/>
            <person name="Salanoubat M."/>
            <person name="Quetier F."/>
            <person name="Yu Y."/>
            <person name="Kim H.R."/>
            <person name="Rambo T."/>
            <person name="Currie J."/>
            <person name="Collura K."/>
            <person name="Luo M."/>
            <person name="Yang T."/>
            <person name="Ammiraju J.S.S."/>
            <person name="Engler F."/>
            <person name="Soderlund C."/>
            <person name="Wing R.A."/>
            <person name="Palmer L.E."/>
            <person name="de la Bastide M."/>
            <person name="Spiegel L."/>
            <person name="Nascimento L."/>
            <person name="Zutavern T."/>
            <person name="O'Shaughnessy A."/>
            <person name="Dike S."/>
            <person name="Dedhia N."/>
            <person name="Preston R."/>
            <person name="Balija V."/>
            <person name="McCombie W.R."/>
            <person name="Chow T."/>
            <person name="Chen H."/>
            <person name="Chung M."/>
            <person name="Chen C."/>
            <person name="Shaw J."/>
            <person name="Wu H."/>
            <person name="Hsiao K."/>
            <person name="Chao Y."/>
            <person name="Chu M."/>
            <person name="Cheng C."/>
            <person name="Hour A."/>
            <person name="Lee P."/>
            <person name="Lin S."/>
            <person name="Lin Y."/>
            <person name="Liou J."/>
            <person name="Liu S."/>
            <person name="Hsing Y."/>
            <person name="Raghuvanshi S."/>
            <person name="Mohanty A."/>
            <person name="Bharti A.K."/>
            <person name="Gaur A."/>
            <person name="Gupta V."/>
            <person name="Kumar D."/>
            <person name="Ravi V."/>
            <person name="Vij S."/>
            <person name="Kapur A."/>
            <person name="Khurana P."/>
            <person name="Khurana P."/>
            <person name="Khurana J.P."/>
            <person name="Tyagi A.K."/>
            <person name="Gaikwad K."/>
            <person name="Singh A."/>
            <person name="Dalal V."/>
            <person name="Srivastava S."/>
            <person name="Dixit A."/>
            <person name="Pal A.K."/>
            <person name="Ghazi I.A."/>
            <person name="Yadav M."/>
            <person name="Pandit A."/>
            <person name="Bhargava A."/>
            <person name="Sureshbabu K."/>
            <person name="Batra K."/>
            <person name="Sharma T.R."/>
            <person name="Mohapatra T."/>
            <person name="Singh N.K."/>
            <person name="Messing J."/>
            <person name="Nelson A.B."/>
            <person name="Fuks G."/>
            <person name="Kavchok S."/>
            <person name="Keizer G."/>
            <person name="Linton E."/>
            <person name="Llaca V."/>
            <person name="Song R."/>
            <person name="Tanyolac B."/>
            <person name="Young S."/>
            <person name="Ho-Il K."/>
            <person name="Hahn J.H."/>
            <person name="Sangsakoo G."/>
            <person name="Vanavichit A."/>
            <person name="de Mattos Luiz.A.T."/>
            <person name="Zimmer P.D."/>
            <person name="Malone G."/>
            <person name="Dellagostin O."/>
            <person name="de Oliveira A.C."/>
            <person name="Bevan M."/>
            <person name="Bancroft I."/>
            <person name="Minx P."/>
            <person name="Cordum H."/>
            <person name="Wilson R."/>
            <person name="Cheng Z."/>
            <person name="Jin W."/>
            <person name="Jiang J."/>
            <person name="Leong S.A."/>
            <person name="Iwama H."/>
            <person name="Gojobori T."/>
            <person name="Itoh T."/>
            <person name="Niimura Y."/>
            <person name="Fujii Y."/>
            <person name="Habara T."/>
            <person name="Sakai H."/>
            <person name="Sato Y."/>
            <person name="Wilson G."/>
            <person name="Kumar K."/>
            <person name="McCouch S."/>
            <person name="Juretic N."/>
            <person name="Hoen D."/>
            <person name="Wright S."/>
            <person name="Bruskiewich R."/>
            <person name="Bureau T."/>
            <person name="Miyao A."/>
            <person name="Hirochika H."/>
            <person name="Nishikawa T."/>
            <person name="Kadowaki K."/>
            <person name="Sugiura M."/>
            <person name="Burr B."/>
            <person name="Sasaki T."/>
        </authorList>
    </citation>
    <scope>NUCLEOTIDE SEQUENCE [LARGE SCALE GENOMIC DNA]</scope>
    <source>
        <strain evidence="7">cv. Nipponbare</strain>
    </source>
</reference>
<name>A0A0N7KR00_ORYSJ</name>
<dbReference type="SMART" id="SM00575">
    <property type="entry name" value="ZnF_PMZ"/>
    <property type="match status" value="1"/>
</dbReference>
<proteinExistence type="predicted"/>
<gene>
    <name evidence="6" type="ordered locus">Os09g0480300</name>
    <name evidence="6" type="ORF">OSNPB_090480300</name>
</gene>
<dbReference type="FunCoup" id="A0A0N7KR00">
    <property type="interactions" value="4"/>
</dbReference>
<evidence type="ECO:0000313" key="6">
    <source>
        <dbReference type="EMBL" id="BAT08634.1"/>
    </source>
</evidence>
<keyword evidence="7" id="KW-1185">Reference proteome</keyword>
<evidence type="ECO:0000313" key="7">
    <source>
        <dbReference type="Proteomes" id="UP000059680"/>
    </source>
</evidence>
<dbReference type="GO" id="GO:0008270">
    <property type="term" value="F:zinc ion binding"/>
    <property type="evidence" value="ECO:0007669"/>
    <property type="project" value="UniProtKB-KW"/>
</dbReference>
<evidence type="ECO:0000256" key="2">
    <source>
        <dbReference type="ARBA" id="ARBA00022771"/>
    </source>
</evidence>
<evidence type="ECO:0000259" key="5">
    <source>
        <dbReference type="PROSITE" id="PS50966"/>
    </source>
</evidence>
<dbReference type="InParanoid" id="A0A0N7KR00"/>
<keyword evidence="1" id="KW-0479">Metal-binding</keyword>